<comment type="caution">
    <text evidence="2">The sequence shown here is derived from an EMBL/GenBank/DDBJ whole genome shotgun (WGS) entry which is preliminary data.</text>
</comment>
<accession>A0A7W2Q1C1</accession>
<keyword evidence="1" id="KW-0472">Membrane</keyword>
<evidence type="ECO:0000313" key="2">
    <source>
        <dbReference type="EMBL" id="MBA6068358.1"/>
    </source>
</evidence>
<dbReference type="AlphaFoldDB" id="A0A7W2Q1C1"/>
<dbReference type="Proteomes" id="UP000541770">
    <property type="component" value="Unassembled WGS sequence"/>
</dbReference>
<evidence type="ECO:0000256" key="1">
    <source>
        <dbReference type="SAM" id="Phobius"/>
    </source>
</evidence>
<protein>
    <recommendedName>
        <fullName evidence="4">DUF4760 domain-containing protein</fullName>
    </recommendedName>
</protein>
<proteinExistence type="predicted"/>
<keyword evidence="1" id="KW-1133">Transmembrane helix</keyword>
<feature type="transmembrane region" description="Helical" evidence="1">
    <location>
        <begin position="40"/>
        <end position="59"/>
    </location>
</feature>
<sequence length="211" mass="23591">MDRVIFLGCVLLLGLGVMTGLGLGSSVGLSASIRSAFELLSFAGTAVTAVVALVALTSWQTQFRHSEKWKAIKDFQDALDGGEAAHNYLLCAFSMTAQNQNLPWHERRMDLTQEFQEKQKAWFAQCSATNRAWSQIILLFDEQELASFKGDQEIQEEIEKTISLVLEGYFQSEPNFLVNTYSAVISCSSRARNYAMEQFAQATTLKKNLVR</sequence>
<evidence type="ECO:0008006" key="4">
    <source>
        <dbReference type="Google" id="ProtNLM"/>
    </source>
</evidence>
<dbReference type="RefSeq" id="WP_182325094.1">
    <property type="nucleotide sequence ID" value="NZ_JACGDE010000030.1"/>
</dbReference>
<organism evidence="2 3">
    <name type="scientific">Pseudomonas mosselii</name>
    <dbReference type="NCBI Taxonomy" id="78327"/>
    <lineage>
        <taxon>Bacteria</taxon>
        <taxon>Pseudomonadati</taxon>
        <taxon>Pseudomonadota</taxon>
        <taxon>Gammaproteobacteria</taxon>
        <taxon>Pseudomonadales</taxon>
        <taxon>Pseudomonadaceae</taxon>
        <taxon>Pseudomonas</taxon>
    </lineage>
</organism>
<keyword evidence="1" id="KW-0812">Transmembrane</keyword>
<reference evidence="2 3" key="1">
    <citation type="submission" date="2020-07" db="EMBL/GenBank/DDBJ databases">
        <title>Diversity of carbapenemase encoding genes among Pseudomonas putida group clinical isolates in a tertiary Brazilian hospital.</title>
        <authorList>
            <person name="Alberto-Lei F."/>
            <person name="Nodari C.S."/>
            <person name="Streling A.P."/>
            <person name="Paulino J.T."/>
            <person name="Bessa-Neto F.O."/>
            <person name="Cayo R."/>
            <person name="Gales A.C."/>
        </authorList>
    </citation>
    <scope>NUCLEOTIDE SEQUENCE [LARGE SCALE GENOMIC DNA]</scope>
    <source>
        <strain evidence="2 3">14802</strain>
    </source>
</reference>
<evidence type="ECO:0000313" key="3">
    <source>
        <dbReference type="Proteomes" id="UP000541770"/>
    </source>
</evidence>
<name>A0A7W2Q1C1_9PSED</name>
<dbReference type="EMBL" id="JACGDE010000030">
    <property type="protein sequence ID" value="MBA6068358.1"/>
    <property type="molecule type" value="Genomic_DNA"/>
</dbReference>
<gene>
    <name evidence="2" type="ORF">H4C75_26830</name>
</gene>